<dbReference type="NCBIfam" id="TIGR01167">
    <property type="entry name" value="LPXTG_anchor"/>
    <property type="match status" value="1"/>
</dbReference>
<comment type="caution">
    <text evidence="8">The sequence shown here is derived from an EMBL/GenBank/DDBJ whole genome shotgun (WGS) entry which is preliminary data.</text>
</comment>
<feature type="domain" description="DUF1542" evidence="6">
    <location>
        <begin position="279"/>
        <end position="354"/>
    </location>
</feature>
<dbReference type="InterPro" id="IPR011439">
    <property type="entry name" value="DUF1542"/>
</dbReference>
<dbReference type="eggNOG" id="COG1511">
    <property type="taxonomic scope" value="Bacteria"/>
</dbReference>
<feature type="domain" description="DUF1542" evidence="6">
    <location>
        <begin position="433"/>
        <end position="508"/>
    </location>
</feature>
<protein>
    <submittedName>
        <fullName evidence="8">LPXTG-domain-containing protein cell wall anchor domain</fullName>
    </submittedName>
</protein>
<name>T5LT27_9LACT</name>
<keyword evidence="3" id="KW-0732">Signal</keyword>
<dbReference type="InterPro" id="IPR044024">
    <property type="entry name" value="aRib"/>
</dbReference>
<feature type="domain" description="Atypical Rib" evidence="7">
    <location>
        <begin position="660"/>
        <end position="719"/>
    </location>
</feature>
<evidence type="ECO:0000256" key="2">
    <source>
        <dbReference type="ARBA" id="ARBA00022525"/>
    </source>
</evidence>
<dbReference type="STRING" id="626369.HMPREF0446_01716"/>
<feature type="non-terminal residue" evidence="8">
    <location>
        <position position="1"/>
    </location>
</feature>
<evidence type="ECO:0000256" key="3">
    <source>
        <dbReference type="ARBA" id="ARBA00022729"/>
    </source>
</evidence>
<keyword evidence="4" id="KW-0572">Peptidoglycan-anchor</keyword>
<organism evidence="8 9">
    <name type="scientific">Granulicatella elegans ATCC 700633</name>
    <dbReference type="NCBI Taxonomy" id="626369"/>
    <lineage>
        <taxon>Bacteria</taxon>
        <taxon>Bacillati</taxon>
        <taxon>Bacillota</taxon>
        <taxon>Bacilli</taxon>
        <taxon>Lactobacillales</taxon>
        <taxon>Carnobacteriaceae</taxon>
        <taxon>Granulicatella</taxon>
    </lineage>
</organism>
<feature type="domain" description="DUF1542" evidence="6">
    <location>
        <begin position="125"/>
        <end position="200"/>
    </location>
</feature>
<accession>T5LT27</accession>
<dbReference type="AlphaFoldDB" id="T5LT27"/>
<evidence type="ECO:0000259" key="5">
    <source>
        <dbReference type="Pfam" id="PF00746"/>
    </source>
</evidence>
<feature type="domain" description="DUF1542" evidence="6">
    <location>
        <begin position="356"/>
        <end position="431"/>
    </location>
</feature>
<feature type="domain" description="Atypical Rib" evidence="7">
    <location>
        <begin position="584"/>
        <end position="647"/>
    </location>
</feature>
<evidence type="ECO:0000259" key="6">
    <source>
        <dbReference type="Pfam" id="PF07564"/>
    </source>
</evidence>
<dbReference type="Pfam" id="PF00746">
    <property type="entry name" value="Gram_pos_anchor"/>
    <property type="match status" value="1"/>
</dbReference>
<evidence type="ECO:0000256" key="1">
    <source>
        <dbReference type="ARBA" id="ARBA00022512"/>
    </source>
</evidence>
<gene>
    <name evidence="8" type="ORF">HMPREF0446_01716</name>
</gene>
<evidence type="ECO:0000313" key="9">
    <source>
        <dbReference type="Proteomes" id="UP000002939"/>
    </source>
</evidence>
<dbReference type="eggNOG" id="COG1196">
    <property type="taxonomic scope" value="Bacteria"/>
</dbReference>
<dbReference type="RefSeq" id="WP_020991286.1">
    <property type="nucleotide sequence ID" value="NZ_KI391971.1"/>
</dbReference>
<evidence type="ECO:0000256" key="4">
    <source>
        <dbReference type="ARBA" id="ARBA00023088"/>
    </source>
</evidence>
<dbReference type="EMBL" id="ACRF02000010">
    <property type="protein sequence ID" value="EQM96955.1"/>
    <property type="molecule type" value="Genomic_DNA"/>
</dbReference>
<evidence type="ECO:0000313" key="8">
    <source>
        <dbReference type="EMBL" id="EQM96955.1"/>
    </source>
</evidence>
<dbReference type="Gene3D" id="3.10.20.890">
    <property type="match status" value="2"/>
</dbReference>
<keyword evidence="1" id="KW-0134">Cell wall</keyword>
<dbReference type="Pfam" id="PF18938">
    <property type="entry name" value="aRib"/>
    <property type="match status" value="2"/>
</dbReference>
<dbReference type="HOGENOM" id="CLU_327787_0_0_9"/>
<dbReference type="Pfam" id="PF07564">
    <property type="entry name" value="DUF1542"/>
    <property type="match status" value="6"/>
</dbReference>
<proteinExistence type="predicted"/>
<feature type="domain" description="DUF1542" evidence="6">
    <location>
        <begin position="202"/>
        <end position="277"/>
    </location>
</feature>
<feature type="domain" description="DUF1542" evidence="6">
    <location>
        <begin position="48"/>
        <end position="123"/>
    </location>
</feature>
<evidence type="ECO:0000259" key="7">
    <source>
        <dbReference type="Pfam" id="PF18938"/>
    </source>
</evidence>
<reference evidence="8" key="1">
    <citation type="submission" date="2011-10" db="EMBL/GenBank/DDBJ databases">
        <title>The Genome Sequence of Granulicatella elegans ATCC 700633.</title>
        <authorList>
            <consortium name="The Broad Institute Genome Sequencing Platform"/>
            <consortium name="The Broad Institute Genome Sequencing Center for Infectious Disease"/>
            <person name="Earl A."/>
            <person name="Ward D."/>
            <person name="Feldgarden M."/>
            <person name="Gevers D."/>
            <person name="Sibley C.D."/>
            <person name="Field T.R."/>
            <person name="Grinwis M."/>
            <person name="Eshaghurshan C.S."/>
            <person name="Surette M.G."/>
            <person name="Young S.K."/>
            <person name="Zeng Q."/>
            <person name="Gargeya S."/>
            <person name="Fitzgerald M."/>
            <person name="Haas B."/>
            <person name="Abouelleil A."/>
            <person name="Alvarado L."/>
            <person name="Arachchi H.M."/>
            <person name="Berlin A."/>
            <person name="Brown A."/>
            <person name="Chapman S.B."/>
            <person name="Chen Z."/>
            <person name="Dunbar C."/>
            <person name="Freedman E."/>
            <person name="Gearin G."/>
            <person name="Goldberg J."/>
            <person name="Griggs A."/>
            <person name="Gujja S."/>
            <person name="Heiman D."/>
            <person name="Howarth C."/>
            <person name="Larson L."/>
            <person name="Lui A."/>
            <person name="MacDonald P.J.P."/>
            <person name="Montmayeur A."/>
            <person name="Murphy C."/>
            <person name="Neiman D."/>
            <person name="Pearson M."/>
            <person name="Priest M."/>
            <person name="Roberts A."/>
            <person name="Saif S."/>
            <person name="Shea T."/>
            <person name="Shenoy N."/>
            <person name="Sisk P."/>
            <person name="Stolte C."/>
            <person name="Sykes S."/>
            <person name="Wortman J."/>
            <person name="Nusbaum C."/>
            <person name="Birren B."/>
        </authorList>
    </citation>
    <scope>NUCLEOTIDE SEQUENCE [LARGE SCALE GENOMIC DNA]</scope>
    <source>
        <strain evidence="8">ATCC 700633</strain>
    </source>
</reference>
<dbReference type="InterPro" id="IPR019931">
    <property type="entry name" value="LPXTG_anchor"/>
</dbReference>
<keyword evidence="9" id="KW-1185">Reference proteome</keyword>
<sequence length="877" mass="92686">KAKAKEAAKAKADAAKTAIDTARTNDAVEKAKTDGATSVDSVNPTAQAKPVAKKAIDDALKAKNDVIDARTDLTDEEKTAAKADAKAKADAAKQAIDNATTNDAVTQAKNDGETEVASVNPQPVVKTEAKKAIDDALEAKNDKIDARTDLTDEEKATAKADAKAKADAAKAAIDNAATNDAVTQAKNDGETEVASVNPQPVVKMEAKKAIDEVLKAKNDEIDARTDLTDEEKVTAKADAKAKVDAAKEAIDNATTNAEVDQAKTDGTTEVTSVNPEAVAKPAAKKAIDEALKAKNDEIDARTDLTDEEKTVAKADAKAKADAAKTAIDNATTNNAVTQAKTDGATEVNNVNPTAEAKPAAKKAIDDALKAKNDEIDARADLTDEEKTAAKADAKAKADAAKQSIDNATTNDAVTQAKNDGVTEVNNVNPTVEVKPAAKKAIDDALKAKNDAIDARTDLTDEEKTAAKADVKAKADAAKQAIDNATTNAGVDQAKTNGTTEVTSVNPEAVSKTEAKKAIENEAIAKKAAIDARTDLSEIAKEILKLQVDAIVAQAEKDINFETKDGNVANVTENRKLAVKSVGEVIVPAEKLLVINPIKLTEEEKTKVLELVKLVNPEATVRVDEKGNVTVMSKSGVSETISVEKLVKVSTGLDNINLTFEKQIVMDIFHITKDEKENVKSKIMAKNPEIADVVFDEKGNATIILKDGQIFRALAKDIFKQYESSHQPSGVVSTPQTNVTVDKAQLETSILQLDSLVSQLNDEYKKEGSELLKAAKVVFNNQRATQEEVDAMVKRIVEFIAKVSTNSPQNTVNSEENSNKETKAGITNALSSSVGNTKQSSQKELPNTGTSTLGTFLPAIAALLSGVGVFATKKKEDE</sequence>
<keyword evidence="2" id="KW-0964">Secreted</keyword>
<dbReference type="Proteomes" id="UP000002939">
    <property type="component" value="Unassembled WGS sequence"/>
</dbReference>
<feature type="domain" description="Gram-positive cocci surface proteins LPxTG" evidence="5">
    <location>
        <begin position="837"/>
        <end position="876"/>
    </location>
</feature>